<dbReference type="AlphaFoldDB" id="F0RWB4"/>
<proteinExistence type="predicted"/>
<evidence type="ECO:0000259" key="3">
    <source>
        <dbReference type="Pfam" id="PF25221"/>
    </source>
</evidence>
<dbReference type="EMBL" id="CP002541">
    <property type="protein sequence ID" value="ADY13471.1"/>
    <property type="molecule type" value="Genomic_DNA"/>
</dbReference>
<dbReference type="eggNOG" id="ENOG502Z87C">
    <property type="taxonomic scope" value="Bacteria"/>
</dbReference>
<gene>
    <name evidence="4" type="ordered locus">SpiBuddy_1646</name>
</gene>
<feature type="transmembrane region" description="Helical" evidence="1">
    <location>
        <begin position="352"/>
        <end position="369"/>
    </location>
</feature>
<keyword evidence="5" id="KW-1185">Reference proteome</keyword>
<dbReference type="Proteomes" id="UP000008466">
    <property type="component" value="Chromosome"/>
</dbReference>
<feature type="domain" description="Lnb N-terminal periplasmic" evidence="2">
    <location>
        <begin position="58"/>
        <end position="202"/>
    </location>
</feature>
<organism evidence="4 5">
    <name type="scientific">Sphaerochaeta globosa (strain ATCC BAA-1886 / DSM 22777 / Buddy)</name>
    <name type="common">Spirochaeta sp. (strain Buddy)</name>
    <dbReference type="NCBI Taxonomy" id="158189"/>
    <lineage>
        <taxon>Bacteria</taxon>
        <taxon>Pseudomonadati</taxon>
        <taxon>Spirochaetota</taxon>
        <taxon>Spirochaetia</taxon>
        <taxon>Spirochaetales</taxon>
        <taxon>Sphaerochaetaceae</taxon>
        <taxon>Sphaerochaeta</taxon>
    </lineage>
</organism>
<feature type="transmembrane region" description="Helical" evidence="1">
    <location>
        <begin position="320"/>
        <end position="340"/>
    </location>
</feature>
<feature type="transmembrane region" description="Helical" evidence="1">
    <location>
        <begin position="292"/>
        <end position="308"/>
    </location>
</feature>
<evidence type="ECO:0000259" key="2">
    <source>
        <dbReference type="Pfam" id="PF13387"/>
    </source>
</evidence>
<dbReference type="InterPro" id="IPR025178">
    <property type="entry name" value="Lnb_N"/>
</dbReference>
<accession>F0RWB4</accession>
<protein>
    <submittedName>
        <fullName evidence="4">Uncharacterized protein</fullName>
    </submittedName>
</protein>
<dbReference type="STRING" id="158189.SpiBuddy_1646"/>
<name>F0RWB4_SPHGB</name>
<dbReference type="Pfam" id="PF25221">
    <property type="entry name" value="5TMH_Lnb"/>
    <property type="match status" value="1"/>
</dbReference>
<dbReference type="HOGENOM" id="CLU_052983_0_0_12"/>
<dbReference type="Pfam" id="PF13387">
    <property type="entry name" value="Lnb_N"/>
    <property type="match status" value="1"/>
</dbReference>
<keyword evidence="1" id="KW-1133">Transmembrane helix</keyword>
<keyword evidence="1" id="KW-0812">Transmembrane</keyword>
<feature type="transmembrane region" description="Helical" evidence="1">
    <location>
        <begin position="403"/>
        <end position="419"/>
    </location>
</feature>
<feature type="transmembrane region" description="Helical" evidence="1">
    <location>
        <begin position="376"/>
        <end position="397"/>
    </location>
</feature>
<evidence type="ECO:0000256" key="1">
    <source>
        <dbReference type="SAM" id="Phobius"/>
    </source>
</evidence>
<keyword evidence="1" id="KW-0472">Membrane</keyword>
<reference evidence="5" key="1">
    <citation type="submission" date="2011-02" db="EMBL/GenBank/DDBJ databases">
        <title>Complete sequence of Spirochaeta sp. Buddy.</title>
        <authorList>
            <person name="Lucas S."/>
            <person name="Copeland A."/>
            <person name="Lapidus A."/>
            <person name="Cheng J.-F."/>
            <person name="Goodwin L."/>
            <person name="Pitluck S."/>
            <person name="Zeytun A."/>
            <person name="Detter J.C."/>
            <person name="Han C."/>
            <person name="Tapia R."/>
            <person name="Land M."/>
            <person name="Hauser L."/>
            <person name="Kyrpides N."/>
            <person name="Ivanova N."/>
            <person name="Mikhailova N."/>
            <person name="Pagani I."/>
            <person name="Ritalahti K.M."/>
            <person name="Loeffler F.E."/>
            <person name="Woyke T."/>
        </authorList>
    </citation>
    <scope>NUCLEOTIDE SEQUENCE [LARGE SCALE GENOMIC DNA]</scope>
    <source>
        <strain evidence="5">ATCC BAA-1886 / DSM 22777 / Buddy</strain>
    </source>
</reference>
<evidence type="ECO:0000313" key="5">
    <source>
        <dbReference type="Proteomes" id="UP000008466"/>
    </source>
</evidence>
<dbReference type="OrthoDB" id="5490204at2"/>
<feature type="domain" description="Lnb-like transmembrane" evidence="3">
    <location>
        <begin position="301"/>
        <end position="395"/>
    </location>
</feature>
<dbReference type="InterPro" id="IPR057436">
    <property type="entry name" value="5TMH_Lnb"/>
</dbReference>
<dbReference type="KEGG" id="sbu:SpiBuddy_1646"/>
<sequence length="428" mass="49272">MLSAMKRTILSLYLVLLCFSLSAYSIIPQEVEQPFDSTQELSKIDFLKPLAANQESWVDQTSISLMTVGPGDPLYAWFGHSALIVKQPSGTQIMYDWGIFDYDQENFYLNFARGRMYYYVVASEASWRIQEAIDEMRDVKIVELNFPKEAKFALIAFLQKNIKTEYSTYLYHFYYDNCATRIRDIIDFATHGEFSAWASIVPSQGSYRQLTMQNLIHSPALFWVLDTLQSRIIDTRLNRYDELFLPEKLHQAVVDFTYADGTRLVAEEHILQDTSEENIRFTVGNKLVNYDWAYWLFGLSLALLLGLIGKKFPALRRVAFGLLMVGLAALGSLLLFMMVFSDMDMTYFNENILFLNPLLLIPAFSFLIQKKQSSRFLAYCSAIMLVLLVLKWFVPAFALQDNLRTIAVLLPTYILGSAFQSRSKGEKR</sequence>
<evidence type="ECO:0000313" key="4">
    <source>
        <dbReference type="EMBL" id="ADY13471.1"/>
    </source>
</evidence>